<name>A0A212L7J4_9HYPH</name>
<evidence type="ECO:0000313" key="1">
    <source>
        <dbReference type="EMBL" id="SCM73447.1"/>
    </source>
</evidence>
<gene>
    <name evidence="1" type="ORF">KL86PLE_110071</name>
</gene>
<proteinExistence type="predicted"/>
<reference evidence="1" key="1">
    <citation type="submission" date="2016-08" db="EMBL/GenBank/DDBJ databases">
        <authorList>
            <person name="Seilhamer J.J."/>
        </authorList>
    </citation>
    <scope>NUCLEOTIDE SEQUENCE</scope>
    <source>
        <strain evidence="1">86</strain>
    </source>
</reference>
<organism evidence="1">
    <name type="scientific">uncultured Pleomorphomonas sp</name>
    <dbReference type="NCBI Taxonomy" id="442121"/>
    <lineage>
        <taxon>Bacteria</taxon>
        <taxon>Pseudomonadati</taxon>
        <taxon>Pseudomonadota</taxon>
        <taxon>Alphaproteobacteria</taxon>
        <taxon>Hyphomicrobiales</taxon>
        <taxon>Pleomorphomonadaceae</taxon>
        <taxon>Pleomorphomonas</taxon>
        <taxon>environmental samples</taxon>
    </lineage>
</organism>
<dbReference type="AlphaFoldDB" id="A0A212L7J4"/>
<dbReference type="EMBL" id="FMJD01000003">
    <property type="protein sequence ID" value="SCM73447.1"/>
    <property type="molecule type" value="Genomic_DNA"/>
</dbReference>
<protein>
    <submittedName>
        <fullName evidence="1">Uncharacterized protein</fullName>
    </submittedName>
</protein>
<accession>A0A212L7J4</accession>
<sequence length="46" mass="5062">MGTYEWLEVKIGERDFSADDKAKLLGLLGQLTGDITREAERGIGHA</sequence>